<gene>
    <name evidence="2" type="ORF">AMJ87_03825</name>
</gene>
<name>A0A0S8GIX1_UNCW3</name>
<keyword evidence="1" id="KW-0812">Transmembrane</keyword>
<reference evidence="2 3" key="1">
    <citation type="journal article" date="2015" name="Microbiome">
        <title>Genomic resolution of linkages in carbon, nitrogen, and sulfur cycling among widespread estuary sediment bacteria.</title>
        <authorList>
            <person name="Baker B.J."/>
            <person name="Lazar C.S."/>
            <person name="Teske A.P."/>
            <person name="Dick G.J."/>
        </authorList>
    </citation>
    <scope>NUCLEOTIDE SEQUENCE [LARGE SCALE GENOMIC DNA]</scope>
    <source>
        <strain evidence="2">SM23_60</strain>
    </source>
</reference>
<organism evidence="2 3">
    <name type="scientific">candidate division WOR_3 bacterium SM23_60</name>
    <dbReference type="NCBI Taxonomy" id="1703780"/>
    <lineage>
        <taxon>Bacteria</taxon>
        <taxon>Bacteria division WOR-3</taxon>
    </lineage>
</organism>
<feature type="transmembrane region" description="Helical" evidence="1">
    <location>
        <begin position="6"/>
        <end position="28"/>
    </location>
</feature>
<evidence type="ECO:0000256" key="1">
    <source>
        <dbReference type="SAM" id="Phobius"/>
    </source>
</evidence>
<dbReference type="AlphaFoldDB" id="A0A0S8GIX1"/>
<keyword evidence="1" id="KW-0472">Membrane</keyword>
<dbReference type="Proteomes" id="UP000051096">
    <property type="component" value="Unassembled WGS sequence"/>
</dbReference>
<evidence type="ECO:0000313" key="2">
    <source>
        <dbReference type="EMBL" id="KPK72752.1"/>
    </source>
</evidence>
<comment type="caution">
    <text evidence="2">The sequence shown here is derived from an EMBL/GenBank/DDBJ whole genome shotgun (WGS) entry which is preliminary data.</text>
</comment>
<protein>
    <recommendedName>
        <fullName evidence="4">Flavodoxin-like domain-containing protein</fullName>
    </recommendedName>
</protein>
<evidence type="ECO:0008006" key="4">
    <source>
        <dbReference type="Google" id="ProtNLM"/>
    </source>
</evidence>
<sequence>MRVLKIVLIIIGAIVVILVVLFGIFLLINRQGVVEPFAVGNPTLDKRVLIASQGSSFKNTVVESLTTYLETKAYVKVIDVTSLAEVNDDEWDALVFIHTTEQWKLWPDVDEFLARAQNMNKVVLVTTSGSGDWKTDKYDVESITSASRMDEMPTLLPTLYTKLDGLLQEETTE</sequence>
<accession>A0A0S8GIX1</accession>
<dbReference type="EMBL" id="LJUO01000023">
    <property type="protein sequence ID" value="KPK72752.1"/>
    <property type="molecule type" value="Genomic_DNA"/>
</dbReference>
<proteinExistence type="predicted"/>
<keyword evidence="1" id="KW-1133">Transmembrane helix</keyword>
<evidence type="ECO:0000313" key="3">
    <source>
        <dbReference type="Proteomes" id="UP000051096"/>
    </source>
</evidence>